<evidence type="ECO:0000313" key="8">
    <source>
        <dbReference type="Proteomes" id="UP001321786"/>
    </source>
</evidence>
<evidence type="ECO:0000256" key="5">
    <source>
        <dbReference type="SAM" id="Phobius"/>
    </source>
</evidence>
<protein>
    <submittedName>
        <fullName evidence="7">NfeD family protein</fullName>
    </submittedName>
</protein>
<keyword evidence="8" id="KW-1185">Reference proteome</keyword>
<dbReference type="RefSeq" id="WP_338536109.1">
    <property type="nucleotide sequence ID" value="NZ_AP028654.1"/>
</dbReference>
<dbReference type="SUPFAM" id="SSF141322">
    <property type="entry name" value="NfeD domain-like"/>
    <property type="match status" value="1"/>
</dbReference>
<evidence type="ECO:0000256" key="3">
    <source>
        <dbReference type="ARBA" id="ARBA00022989"/>
    </source>
</evidence>
<evidence type="ECO:0000256" key="2">
    <source>
        <dbReference type="ARBA" id="ARBA00022692"/>
    </source>
</evidence>
<feature type="transmembrane region" description="Helical" evidence="5">
    <location>
        <begin position="41"/>
        <end position="67"/>
    </location>
</feature>
<evidence type="ECO:0000256" key="1">
    <source>
        <dbReference type="ARBA" id="ARBA00004141"/>
    </source>
</evidence>
<evidence type="ECO:0000259" key="6">
    <source>
        <dbReference type="Pfam" id="PF01957"/>
    </source>
</evidence>
<proteinExistence type="predicted"/>
<accession>A0AAU9E928</accession>
<sequence length="146" mass="16200">MSVLFQLSVMWVILIIAFIVIEALTFGLASIWFALGSLAALILSLLGFGFVIQLIAFLVVSIILLFFTRPIAKKYLKIGTEKTNIDSLIGKVGVVVKRIERHKVGQVKVEGQIWSAKNIDNDTIYVDSQVEVLRIEGVKVIVKIVD</sequence>
<evidence type="ECO:0000313" key="7">
    <source>
        <dbReference type="EMBL" id="BEP27739.1"/>
    </source>
</evidence>
<dbReference type="PANTHER" id="PTHR33507:SF3">
    <property type="entry name" value="INNER MEMBRANE PROTEIN YBBJ"/>
    <property type="match status" value="1"/>
</dbReference>
<gene>
    <name evidence="7" type="ORF">HLPR_00700</name>
</gene>
<name>A0AAU9E928_9FIRM</name>
<dbReference type="GO" id="GO:0005886">
    <property type="term" value="C:plasma membrane"/>
    <property type="evidence" value="ECO:0007669"/>
    <property type="project" value="TreeGrafter"/>
</dbReference>
<keyword evidence="3 5" id="KW-1133">Transmembrane helix</keyword>
<evidence type="ECO:0000256" key="4">
    <source>
        <dbReference type="ARBA" id="ARBA00023136"/>
    </source>
</evidence>
<dbReference type="InterPro" id="IPR002810">
    <property type="entry name" value="NfeD-like_C"/>
</dbReference>
<dbReference type="PANTHER" id="PTHR33507">
    <property type="entry name" value="INNER MEMBRANE PROTEIN YBBJ"/>
    <property type="match status" value="1"/>
</dbReference>
<dbReference type="Proteomes" id="UP001321786">
    <property type="component" value="Chromosome"/>
</dbReference>
<dbReference type="Pfam" id="PF01957">
    <property type="entry name" value="NfeD"/>
    <property type="match status" value="1"/>
</dbReference>
<keyword evidence="4 5" id="KW-0472">Membrane</keyword>
<dbReference type="InterPro" id="IPR012340">
    <property type="entry name" value="NA-bd_OB-fold"/>
</dbReference>
<organism evidence="7 8">
    <name type="scientific">Helicovermis profundi</name>
    <dbReference type="NCBI Taxonomy" id="3065157"/>
    <lineage>
        <taxon>Bacteria</taxon>
        <taxon>Bacillati</taxon>
        <taxon>Bacillota</taxon>
        <taxon>Clostridia</taxon>
        <taxon>Helicovermis</taxon>
    </lineage>
</organism>
<feature type="domain" description="NfeD-like C-terminal" evidence="6">
    <location>
        <begin position="86"/>
        <end position="143"/>
    </location>
</feature>
<comment type="subcellular location">
    <subcellularLocation>
        <location evidence="1">Membrane</location>
        <topology evidence="1">Multi-pass membrane protein</topology>
    </subcellularLocation>
</comment>
<dbReference type="EMBL" id="AP028654">
    <property type="protein sequence ID" value="BEP27739.1"/>
    <property type="molecule type" value="Genomic_DNA"/>
</dbReference>
<feature type="transmembrane region" description="Helical" evidence="5">
    <location>
        <begin position="12"/>
        <end position="35"/>
    </location>
</feature>
<keyword evidence="2 5" id="KW-0812">Transmembrane</keyword>
<dbReference type="InterPro" id="IPR052165">
    <property type="entry name" value="Membrane_assoc_protease"/>
</dbReference>
<dbReference type="KEGG" id="hprf:HLPR_00700"/>
<dbReference type="AlphaFoldDB" id="A0AAU9E928"/>
<dbReference type="Gene3D" id="2.40.50.140">
    <property type="entry name" value="Nucleic acid-binding proteins"/>
    <property type="match status" value="1"/>
</dbReference>
<reference evidence="7 8" key="1">
    <citation type="submission" date="2023-08" db="EMBL/GenBank/DDBJ databases">
        <title>Helicovermis profunda gen. nov., sp. nov., a novel mesophilic, fermentative bacterium within the Bacillota from a deep-sea hydrothermal vent chimney.</title>
        <authorList>
            <person name="Miyazaki U."/>
            <person name="Mizutani D."/>
            <person name="Hashimoto Y."/>
            <person name="Tame A."/>
            <person name="Sawayama S."/>
            <person name="Miyazaki J."/>
            <person name="Takai K."/>
            <person name="Nakagawa S."/>
        </authorList>
    </citation>
    <scope>NUCLEOTIDE SEQUENCE [LARGE SCALE GENOMIC DNA]</scope>
    <source>
        <strain evidence="7 8">S502</strain>
    </source>
</reference>